<feature type="disulfide bond" evidence="2">
    <location>
        <begin position="191"/>
        <end position="239"/>
    </location>
</feature>
<feature type="active site" description="Nucleophile" evidence="1">
    <location>
        <position position="41"/>
    </location>
</feature>
<keyword evidence="2" id="KW-1015">Disulfide bond</keyword>
<keyword evidence="3" id="KW-0732">Signal</keyword>
<dbReference type="PANTHER" id="PTHR37981">
    <property type="entry name" value="LIPASE 2"/>
    <property type="match status" value="1"/>
</dbReference>
<evidence type="ECO:0000313" key="5">
    <source>
        <dbReference type="EMBL" id="TSB02502.1"/>
    </source>
</evidence>
<feature type="domain" description="SGNH hydrolase-type esterase" evidence="4">
    <location>
        <begin position="37"/>
        <end position="269"/>
    </location>
</feature>
<evidence type="ECO:0000256" key="2">
    <source>
        <dbReference type="PIRSR" id="PIRSR637460-2"/>
    </source>
</evidence>
<dbReference type="RefSeq" id="WP_143777720.1">
    <property type="nucleotide sequence ID" value="NZ_VKKU01000002.1"/>
</dbReference>
<dbReference type="PROSITE" id="PS51257">
    <property type="entry name" value="PROKAR_LIPOPROTEIN"/>
    <property type="match status" value="1"/>
</dbReference>
<accession>A0A553WCX8</accession>
<keyword evidence="5" id="KW-0378">Hydrolase</keyword>
<evidence type="ECO:0000313" key="6">
    <source>
        <dbReference type="Proteomes" id="UP000320160"/>
    </source>
</evidence>
<organism evidence="5 6">
    <name type="scientific">Sphingorhabdus contaminans</name>
    <dbReference type="NCBI Taxonomy" id="1343899"/>
    <lineage>
        <taxon>Bacteria</taxon>
        <taxon>Pseudomonadati</taxon>
        <taxon>Pseudomonadota</taxon>
        <taxon>Alphaproteobacteria</taxon>
        <taxon>Sphingomonadales</taxon>
        <taxon>Sphingomonadaceae</taxon>
        <taxon>Sphingorhabdus</taxon>
    </lineage>
</organism>
<dbReference type="CDD" id="cd01823">
    <property type="entry name" value="SEST_like"/>
    <property type="match status" value="1"/>
</dbReference>
<dbReference type="GO" id="GO:0004806">
    <property type="term" value="F:triacylglycerol lipase activity"/>
    <property type="evidence" value="ECO:0007669"/>
    <property type="project" value="TreeGrafter"/>
</dbReference>
<dbReference type="InterPro" id="IPR037460">
    <property type="entry name" value="SEST-like"/>
</dbReference>
<proteinExistence type="predicted"/>
<dbReference type="Gene3D" id="3.40.50.1110">
    <property type="entry name" value="SGNH hydrolase"/>
    <property type="match status" value="1"/>
</dbReference>
<dbReference type="OrthoDB" id="5503950at2"/>
<feature type="active site" evidence="1">
    <location>
        <position position="261"/>
    </location>
</feature>
<dbReference type="SUPFAM" id="SSF52266">
    <property type="entry name" value="SGNH hydrolase"/>
    <property type="match status" value="1"/>
</dbReference>
<gene>
    <name evidence="5" type="ORF">FOM92_15580</name>
</gene>
<name>A0A553WCX8_9SPHN</name>
<feature type="chain" id="PRO_5022188474" evidence="3">
    <location>
        <begin position="20"/>
        <end position="278"/>
    </location>
</feature>
<evidence type="ECO:0000256" key="3">
    <source>
        <dbReference type="SAM" id="SignalP"/>
    </source>
</evidence>
<dbReference type="PANTHER" id="PTHR37981:SF1">
    <property type="entry name" value="SGNH HYDROLASE-TYPE ESTERASE DOMAIN-CONTAINING PROTEIN"/>
    <property type="match status" value="1"/>
</dbReference>
<dbReference type="AlphaFoldDB" id="A0A553WCX8"/>
<keyword evidence="6" id="KW-1185">Reference proteome</keyword>
<evidence type="ECO:0000259" key="4">
    <source>
        <dbReference type="Pfam" id="PF13472"/>
    </source>
</evidence>
<dbReference type="InterPro" id="IPR036514">
    <property type="entry name" value="SGNH_hydro_sf"/>
</dbReference>
<reference evidence="5 6" key="1">
    <citation type="submission" date="2019-07" db="EMBL/GenBank/DDBJ databases">
        <authorList>
            <person name="Park M."/>
        </authorList>
    </citation>
    <scope>NUCLEOTIDE SEQUENCE [LARGE SCALE GENOMIC DNA]</scope>
    <source>
        <strain evidence="5 6">KCTC32445</strain>
    </source>
</reference>
<dbReference type="EMBL" id="VKKU01000002">
    <property type="protein sequence ID" value="TSB02502.1"/>
    <property type="molecule type" value="Genomic_DNA"/>
</dbReference>
<dbReference type="Pfam" id="PF13472">
    <property type="entry name" value="Lipase_GDSL_2"/>
    <property type="match status" value="1"/>
</dbReference>
<feature type="disulfide bond" evidence="2">
    <location>
        <begin position="59"/>
        <end position="83"/>
    </location>
</feature>
<comment type="caution">
    <text evidence="5">The sequence shown here is derived from an EMBL/GenBank/DDBJ whole genome shotgun (WGS) entry which is preliminary data.</text>
</comment>
<dbReference type="InterPro" id="IPR013830">
    <property type="entry name" value="SGNH_hydro"/>
</dbReference>
<protein>
    <submittedName>
        <fullName evidence="5">SGNH/GDSL hydrolase family protein</fullName>
    </submittedName>
</protein>
<dbReference type="Proteomes" id="UP000320160">
    <property type="component" value="Unassembled WGS sequence"/>
</dbReference>
<evidence type="ECO:0000256" key="1">
    <source>
        <dbReference type="PIRSR" id="PIRSR637460-1"/>
    </source>
</evidence>
<feature type="signal peptide" evidence="3">
    <location>
        <begin position="1"/>
        <end position="19"/>
    </location>
</feature>
<dbReference type="GO" id="GO:0019433">
    <property type="term" value="P:triglyceride catabolic process"/>
    <property type="evidence" value="ECO:0007669"/>
    <property type="project" value="TreeGrafter"/>
</dbReference>
<sequence>MNRILVSLLGLFWILSGCATTNGGQSPRILAHSKYVAMGSSFAAGAGIGPIQTGSPERCSRTVNNYASLVASALKLDLVDVSCSGASTDHILGNWNELPPQIESVGPDTRLVTVTIGGNDLRYVGWLFASSCRLGVSAYPGPCRDVLAPSDADYLRLEEQLQKMATEIRRRAPQARVFFVQYVTLLSDPTCPLEIIASEDAIVGRQIASRLASITAQVARANGIYTIQADIASRSHTPCAAEPWSNGLSKGYDTKNGAPWHPNAAGHEAISQMLIKSM</sequence>